<dbReference type="InterPro" id="IPR050539">
    <property type="entry name" value="ThrE_Dicarb/AminoAcid_Exp"/>
</dbReference>
<feature type="transmembrane region" description="Helical" evidence="7">
    <location>
        <begin position="192"/>
        <end position="219"/>
    </location>
</feature>
<evidence type="ECO:0000313" key="10">
    <source>
        <dbReference type="Proteomes" id="UP000033448"/>
    </source>
</evidence>
<keyword evidence="4 7" id="KW-1133">Transmembrane helix</keyword>
<proteinExistence type="inferred from homology"/>
<evidence type="ECO:0000256" key="3">
    <source>
        <dbReference type="ARBA" id="ARBA00022692"/>
    </source>
</evidence>
<name>A0A0F0K8Y3_9MICO</name>
<keyword evidence="5 7" id="KW-0472">Membrane</keyword>
<evidence type="ECO:0000259" key="8">
    <source>
        <dbReference type="Pfam" id="PF06738"/>
    </source>
</evidence>
<feature type="transmembrane region" description="Helical" evidence="7">
    <location>
        <begin position="278"/>
        <end position="299"/>
    </location>
</feature>
<feature type="transmembrane region" description="Helical" evidence="7">
    <location>
        <begin position="306"/>
        <end position="324"/>
    </location>
</feature>
<feature type="transmembrane region" description="Helical" evidence="7">
    <location>
        <begin position="360"/>
        <end position="381"/>
    </location>
</feature>
<comment type="subcellular location">
    <subcellularLocation>
        <location evidence="1">Cell membrane</location>
        <topology evidence="1">Multi-pass membrane protein</topology>
    </subcellularLocation>
</comment>
<comment type="caution">
    <text evidence="9">The sequence shown here is derived from an EMBL/GenBank/DDBJ whole genome shotgun (WGS) entry which is preliminary data.</text>
</comment>
<organism evidence="9 10">
    <name type="scientific">Microbacterium azadirachtae</name>
    <dbReference type="NCBI Taxonomy" id="582680"/>
    <lineage>
        <taxon>Bacteria</taxon>
        <taxon>Bacillati</taxon>
        <taxon>Actinomycetota</taxon>
        <taxon>Actinomycetes</taxon>
        <taxon>Micrococcales</taxon>
        <taxon>Microbacteriaceae</taxon>
        <taxon>Microbacterium</taxon>
    </lineage>
</organism>
<evidence type="ECO:0000256" key="2">
    <source>
        <dbReference type="ARBA" id="ARBA00022475"/>
    </source>
</evidence>
<gene>
    <name evidence="9" type="ORF">RL72_03612</name>
</gene>
<evidence type="ECO:0000256" key="5">
    <source>
        <dbReference type="ARBA" id="ARBA00023136"/>
    </source>
</evidence>
<dbReference type="Proteomes" id="UP000033448">
    <property type="component" value="Unassembled WGS sequence"/>
</dbReference>
<keyword evidence="3 7" id="KW-0812">Transmembrane</keyword>
<dbReference type="OrthoDB" id="4372961at2"/>
<dbReference type="AlphaFoldDB" id="A0A0F0K8Y3"/>
<dbReference type="InterPro" id="IPR010619">
    <property type="entry name" value="ThrE-like_N"/>
</dbReference>
<protein>
    <recommendedName>
        <fullName evidence="8">Threonine/serine exporter-like N-terminal domain-containing protein</fullName>
    </recommendedName>
</protein>
<dbReference type="RefSeq" id="WP_045252254.1">
    <property type="nucleotide sequence ID" value="NZ_CP099706.1"/>
</dbReference>
<accession>A0A0F0K8Y3</accession>
<reference evidence="9 10" key="1">
    <citation type="submission" date="2015-02" db="EMBL/GenBank/DDBJ databases">
        <title>Draft genome sequences of ten Microbacterium spp. with emphasis on heavy metal contaminated environments.</title>
        <authorList>
            <person name="Corretto E."/>
        </authorList>
    </citation>
    <scope>NUCLEOTIDE SEQUENCE [LARGE SCALE GENOMIC DNA]</scope>
    <source>
        <strain evidence="9 10">DSM 23848</strain>
    </source>
</reference>
<evidence type="ECO:0000313" key="9">
    <source>
        <dbReference type="EMBL" id="KJL17368.1"/>
    </source>
</evidence>
<feature type="domain" description="Threonine/serine exporter-like N-terminal" evidence="8">
    <location>
        <begin position="15"/>
        <end position="249"/>
    </location>
</feature>
<dbReference type="PANTHER" id="PTHR34390">
    <property type="entry name" value="UPF0442 PROTEIN YJJB-RELATED"/>
    <property type="match status" value="1"/>
</dbReference>
<dbReference type="GO" id="GO:0015744">
    <property type="term" value="P:succinate transport"/>
    <property type="evidence" value="ECO:0007669"/>
    <property type="project" value="TreeGrafter"/>
</dbReference>
<dbReference type="GO" id="GO:0022857">
    <property type="term" value="F:transmembrane transporter activity"/>
    <property type="evidence" value="ECO:0007669"/>
    <property type="project" value="InterPro"/>
</dbReference>
<keyword evidence="10" id="KW-1185">Reference proteome</keyword>
<dbReference type="PATRIC" id="fig|582680.7.peg.3670"/>
<feature type="transmembrane region" description="Helical" evidence="7">
    <location>
        <begin position="166"/>
        <end position="186"/>
    </location>
</feature>
<evidence type="ECO:0000256" key="4">
    <source>
        <dbReference type="ARBA" id="ARBA00022989"/>
    </source>
</evidence>
<feature type="transmembrane region" description="Helical" evidence="7">
    <location>
        <begin position="141"/>
        <end position="159"/>
    </location>
</feature>
<dbReference type="EMBL" id="JYIT01000086">
    <property type="protein sequence ID" value="KJL17368.1"/>
    <property type="molecule type" value="Genomic_DNA"/>
</dbReference>
<feature type="transmembrane region" description="Helical" evidence="7">
    <location>
        <begin position="231"/>
        <end position="251"/>
    </location>
</feature>
<comment type="similarity">
    <text evidence="6">Belongs to the ThrE exporter (TC 2.A.79) family.</text>
</comment>
<evidence type="ECO:0000256" key="7">
    <source>
        <dbReference type="SAM" id="Phobius"/>
    </source>
</evidence>
<dbReference type="Pfam" id="PF06738">
    <property type="entry name" value="ThrE"/>
    <property type="match status" value="1"/>
</dbReference>
<evidence type="ECO:0000256" key="6">
    <source>
        <dbReference type="ARBA" id="ARBA00034125"/>
    </source>
</evidence>
<dbReference type="PANTHER" id="PTHR34390:SF2">
    <property type="entry name" value="SUCCINATE TRANSPORTER SUBUNIT YJJP-RELATED"/>
    <property type="match status" value="1"/>
</dbReference>
<keyword evidence="2" id="KW-1003">Cell membrane</keyword>
<dbReference type="GO" id="GO:0005886">
    <property type="term" value="C:plasma membrane"/>
    <property type="evidence" value="ECO:0007669"/>
    <property type="project" value="UniProtKB-SubCell"/>
</dbReference>
<feature type="transmembrane region" description="Helical" evidence="7">
    <location>
        <begin position="387"/>
        <end position="407"/>
    </location>
</feature>
<sequence>MSPTEPVSADVALGDLGALLLDSGVSVTDVRGTLERARDAVTPDTELAFAVLPEHVFVSRPGVPRATTIAAGGGPGLTFRQTAHASLLARRLEAGRVTLDQVPAHIAHIRGLERRHPVLQTALGGALLSAGLAVLFRCPWWAVVLALLVGALVASIVLITERIRAAAAVIPFVASLISTLVVGVVADRLDFGAVPLFAVCAPVALLVPGALITNALLELTAADIVTGASRLVYGLIMLTFMAAGIFTGAAATGLRVDPHSAALVGETSLVTGHGGWEAVPPLAGSWIGVVVLAIGIGLSFGSGFRLTIATVIVMICTYAALMLLSPFTGSTVATGITAGLLFFAARVLERVTLAVPATVSFQPAFLLLVPGTVGLVALASFDAAALAAAPMIFISLCIGTKVGALLADLLRVTRPVSPSTATGSIRIIR</sequence>
<feature type="transmembrane region" description="Helical" evidence="7">
    <location>
        <begin position="330"/>
        <end position="348"/>
    </location>
</feature>
<evidence type="ECO:0000256" key="1">
    <source>
        <dbReference type="ARBA" id="ARBA00004651"/>
    </source>
</evidence>